<dbReference type="InterPro" id="IPR022742">
    <property type="entry name" value="Hydrolase_4"/>
</dbReference>
<dbReference type="Pfam" id="PF12146">
    <property type="entry name" value="Hydrolase_4"/>
    <property type="match status" value="1"/>
</dbReference>
<feature type="domain" description="Serine aminopeptidase S33" evidence="1">
    <location>
        <begin position="117"/>
        <end position="184"/>
    </location>
</feature>
<proteinExistence type="predicted"/>
<protein>
    <submittedName>
        <fullName evidence="2">Alpha/beta fold hydrolase</fullName>
    </submittedName>
</protein>
<dbReference type="GO" id="GO:0016787">
    <property type="term" value="F:hydrolase activity"/>
    <property type="evidence" value="ECO:0007669"/>
    <property type="project" value="UniProtKB-KW"/>
</dbReference>
<sequence>MDEHRAMANDLATWEAAAPSDRCGPRWWRGATCCATFLIAPLGWFVPQRLFEHVTEERLEQGLVLVLPGIEGRSFLNLSLLHGLLDAGLPYAVRVVDWTTGNKFLALYHLRAWRRNRRVAAQLAAQIVAYQRAYPGRPVWLIGHSGGGGVALLTAEALSEDSRLTGIVLLAPAVSPQFDVSRALGKVERGIWNFYSWLDWFFVGLGTTLFGTLDGRWGPAAGMVGFRTRAAAPPPSKIDELDAGTAVPRLRQTAYHWTMLRHFHAGGHFGVTHRVFIAEAVAPLLREASAREAAGG</sequence>
<reference evidence="2" key="1">
    <citation type="journal article" date="2020" name="mSystems">
        <title>Genome- and Community-Level Interaction Insights into Carbon Utilization and Element Cycling Functions of Hydrothermarchaeota in Hydrothermal Sediment.</title>
        <authorList>
            <person name="Zhou Z."/>
            <person name="Liu Y."/>
            <person name="Xu W."/>
            <person name="Pan J."/>
            <person name="Luo Z.H."/>
            <person name="Li M."/>
        </authorList>
    </citation>
    <scope>NUCLEOTIDE SEQUENCE [LARGE SCALE GENOMIC DNA]</scope>
    <source>
        <strain evidence="2">SpSt-508</strain>
    </source>
</reference>
<evidence type="ECO:0000259" key="1">
    <source>
        <dbReference type="Pfam" id="PF12146"/>
    </source>
</evidence>
<dbReference type="Gene3D" id="3.40.50.1820">
    <property type="entry name" value="alpha/beta hydrolase"/>
    <property type="match status" value="1"/>
</dbReference>
<organism evidence="2">
    <name type="scientific">Schlesneria paludicola</name>
    <dbReference type="NCBI Taxonomy" id="360056"/>
    <lineage>
        <taxon>Bacteria</taxon>
        <taxon>Pseudomonadati</taxon>
        <taxon>Planctomycetota</taxon>
        <taxon>Planctomycetia</taxon>
        <taxon>Planctomycetales</taxon>
        <taxon>Planctomycetaceae</taxon>
        <taxon>Schlesneria</taxon>
    </lineage>
</organism>
<comment type="caution">
    <text evidence="2">The sequence shown here is derived from an EMBL/GenBank/DDBJ whole genome shotgun (WGS) entry which is preliminary data.</text>
</comment>
<keyword evidence="2" id="KW-0378">Hydrolase</keyword>
<gene>
    <name evidence="2" type="ORF">ENS64_15230</name>
</gene>
<name>A0A7C4LN20_9PLAN</name>
<accession>A0A7C4LN20</accession>
<dbReference type="InterPro" id="IPR029058">
    <property type="entry name" value="AB_hydrolase_fold"/>
</dbReference>
<dbReference type="EMBL" id="DSVQ01000018">
    <property type="protein sequence ID" value="HGT40596.1"/>
    <property type="molecule type" value="Genomic_DNA"/>
</dbReference>
<dbReference type="AlphaFoldDB" id="A0A7C4LN20"/>
<dbReference type="SUPFAM" id="SSF53474">
    <property type="entry name" value="alpha/beta-Hydrolases"/>
    <property type="match status" value="1"/>
</dbReference>
<evidence type="ECO:0000313" key="2">
    <source>
        <dbReference type="EMBL" id="HGT40596.1"/>
    </source>
</evidence>